<accession>A0AAI9UIN4</accession>
<comment type="caution">
    <text evidence="2">The sequence shown here is derived from an EMBL/GenBank/DDBJ whole genome shotgun (WGS) entry which is preliminary data.</text>
</comment>
<keyword evidence="1" id="KW-0812">Transmembrane</keyword>
<protein>
    <submittedName>
        <fullName evidence="2">Uncharacterized protein</fullName>
    </submittedName>
</protein>
<gene>
    <name evidence="2" type="ORF">CMEL01_02176</name>
</gene>
<evidence type="ECO:0000256" key="1">
    <source>
        <dbReference type="SAM" id="Phobius"/>
    </source>
</evidence>
<sequence length="129" mass="14151">MEKPKTGPDHALGCMQEKRSRIFLFPHFPAGLHGLLLSVFRWICTNQVVRQPACLPVMSLSHLSASAASLLGHRGIVVNPCISQVPSLVVSRLPLVFKDATANLTDLIRCIPCAPARRGKLWSALRMSQ</sequence>
<dbReference type="Proteomes" id="UP001239795">
    <property type="component" value="Unassembled WGS sequence"/>
</dbReference>
<name>A0AAI9UIN4_9PEZI</name>
<keyword evidence="1" id="KW-1133">Transmembrane helix</keyword>
<keyword evidence="1" id="KW-0472">Membrane</keyword>
<reference evidence="2 3" key="1">
    <citation type="submission" date="2016-10" db="EMBL/GenBank/DDBJ databases">
        <title>The genome sequence of Colletotrichum fioriniae PJ7.</title>
        <authorList>
            <person name="Baroncelli R."/>
        </authorList>
    </citation>
    <scope>NUCLEOTIDE SEQUENCE [LARGE SCALE GENOMIC DNA]</scope>
    <source>
        <strain evidence="2">Col 31</strain>
    </source>
</reference>
<dbReference type="AlphaFoldDB" id="A0AAI9UIN4"/>
<evidence type="ECO:0000313" key="3">
    <source>
        <dbReference type="Proteomes" id="UP001239795"/>
    </source>
</evidence>
<dbReference type="EMBL" id="MLGG01000013">
    <property type="protein sequence ID" value="KAK1459177.1"/>
    <property type="molecule type" value="Genomic_DNA"/>
</dbReference>
<keyword evidence="3" id="KW-1185">Reference proteome</keyword>
<organism evidence="2 3">
    <name type="scientific">Colletotrichum melonis</name>
    <dbReference type="NCBI Taxonomy" id="1209925"/>
    <lineage>
        <taxon>Eukaryota</taxon>
        <taxon>Fungi</taxon>
        <taxon>Dikarya</taxon>
        <taxon>Ascomycota</taxon>
        <taxon>Pezizomycotina</taxon>
        <taxon>Sordariomycetes</taxon>
        <taxon>Hypocreomycetidae</taxon>
        <taxon>Glomerellales</taxon>
        <taxon>Glomerellaceae</taxon>
        <taxon>Colletotrichum</taxon>
        <taxon>Colletotrichum acutatum species complex</taxon>
    </lineage>
</organism>
<proteinExistence type="predicted"/>
<evidence type="ECO:0000313" key="2">
    <source>
        <dbReference type="EMBL" id="KAK1459177.1"/>
    </source>
</evidence>
<feature type="transmembrane region" description="Helical" evidence="1">
    <location>
        <begin position="21"/>
        <end position="43"/>
    </location>
</feature>